<evidence type="ECO:0000259" key="2">
    <source>
        <dbReference type="Pfam" id="PF02627"/>
    </source>
</evidence>
<feature type="domain" description="Carboxymuconolactone decarboxylase-like" evidence="2">
    <location>
        <begin position="20"/>
        <end position="91"/>
    </location>
</feature>
<feature type="compositionally biased region" description="Basic and acidic residues" evidence="1">
    <location>
        <begin position="107"/>
        <end position="117"/>
    </location>
</feature>
<dbReference type="NCBIfam" id="TIGR00778">
    <property type="entry name" value="ahpD_dom"/>
    <property type="match status" value="1"/>
</dbReference>
<feature type="region of interest" description="Disordered" evidence="1">
    <location>
        <begin position="132"/>
        <end position="153"/>
    </location>
</feature>
<dbReference type="Gene3D" id="1.20.1290.10">
    <property type="entry name" value="AhpD-like"/>
    <property type="match status" value="1"/>
</dbReference>
<protein>
    <submittedName>
        <fullName evidence="3">Carboxymuconolactone decarboxylase family protein</fullName>
    </submittedName>
</protein>
<evidence type="ECO:0000256" key="1">
    <source>
        <dbReference type="SAM" id="MobiDB-lite"/>
    </source>
</evidence>
<dbReference type="Pfam" id="PF02627">
    <property type="entry name" value="CMD"/>
    <property type="match status" value="1"/>
</dbReference>
<feature type="region of interest" description="Disordered" evidence="1">
    <location>
        <begin position="83"/>
        <end position="117"/>
    </location>
</feature>
<proteinExistence type="predicted"/>
<dbReference type="InterPro" id="IPR003779">
    <property type="entry name" value="CMD-like"/>
</dbReference>
<dbReference type="EMBL" id="CP051627">
    <property type="protein sequence ID" value="UPT20688.1"/>
    <property type="molecule type" value="Genomic_DNA"/>
</dbReference>
<evidence type="ECO:0000313" key="4">
    <source>
        <dbReference type="Proteomes" id="UP000832041"/>
    </source>
</evidence>
<reference evidence="3 4" key="1">
    <citation type="submission" date="2020-04" db="EMBL/GenBank/DDBJ databases">
        <title>Thermobifida alba genome sequencing and assembly.</title>
        <authorList>
            <person name="Luzics S."/>
            <person name="Horvath B."/>
            <person name="Nagy I."/>
            <person name="Toth A."/>
            <person name="Nagy I."/>
            <person name="Kukolya J."/>
        </authorList>
    </citation>
    <scope>NUCLEOTIDE SEQUENCE [LARGE SCALE GENOMIC DNA]</scope>
    <source>
        <strain evidence="3 4">DSM 43795</strain>
    </source>
</reference>
<dbReference type="SUPFAM" id="SSF69118">
    <property type="entry name" value="AhpD-like"/>
    <property type="match status" value="1"/>
</dbReference>
<gene>
    <name evidence="3" type="ORF">FOF52_06685</name>
</gene>
<organism evidence="3 4">
    <name type="scientific">Thermobifida alba</name>
    <name type="common">Thermomonospora alba</name>
    <dbReference type="NCBI Taxonomy" id="53522"/>
    <lineage>
        <taxon>Bacteria</taxon>
        <taxon>Bacillati</taxon>
        <taxon>Actinomycetota</taxon>
        <taxon>Actinomycetes</taxon>
        <taxon>Streptosporangiales</taxon>
        <taxon>Nocardiopsidaceae</taxon>
        <taxon>Thermobifida</taxon>
    </lineage>
</organism>
<keyword evidence="4" id="KW-1185">Reference proteome</keyword>
<dbReference type="PANTHER" id="PTHR34846">
    <property type="entry name" value="4-CARBOXYMUCONOLACTONE DECARBOXYLASE FAMILY PROTEIN (AFU_ORTHOLOGUE AFUA_6G11590)"/>
    <property type="match status" value="1"/>
</dbReference>
<dbReference type="InterPro" id="IPR004675">
    <property type="entry name" value="AhpD_core"/>
</dbReference>
<dbReference type="InterPro" id="IPR029032">
    <property type="entry name" value="AhpD-like"/>
</dbReference>
<dbReference type="RefSeq" id="WP_248592971.1">
    <property type="nucleotide sequence ID" value="NZ_BAABEB010000012.1"/>
</dbReference>
<name>A0ABY4L302_THEAE</name>
<sequence>MEARPNDFAGPIVHHVTAAGRAVGDSPLPATAQEPVALRVSQPDGCAFCVDRHTKETAAAGGTPVRPNPVAAWREATVFGGAERAAPELAEQGARIADTATGGTDEVGERATRHHDEEQLTAPMALAAFGNTVNRPDALTRPPAGHDEPGQSH</sequence>
<accession>A0ABY4L302</accession>
<evidence type="ECO:0000313" key="3">
    <source>
        <dbReference type="EMBL" id="UPT20688.1"/>
    </source>
</evidence>
<dbReference type="PANTHER" id="PTHR34846:SF7">
    <property type="entry name" value="BLL7811 PROTEIN"/>
    <property type="match status" value="1"/>
</dbReference>
<feature type="compositionally biased region" description="Basic and acidic residues" evidence="1">
    <location>
        <begin position="144"/>
        <end position="153"/>
    </location>
</feature>
<dbReference type="Proteomes" id="UP000832041">
    <property type="component" value="Chromosome"/>
</dbReference>